<protein>
    <recommendedName>
        <fullName evidence="1">DUF8042 domain-containing protein</fullName>
    </recommendedName>
</protein>
<feature type="domain" description="DUF8042" evidence="1">
    <location>
        <begin position="6"/>
        <end position="123"/>
    </location>
</feature>
<comment type="caution">
    <text evidence="2">The sequence shown here is derived from an EMBL/GenBank/DDBJ whole genome shotgun (WGS) entry which is preliminary data.</text>
</comment>
<dbReference type="RefSeq" id="WP_155112244.1">
    <property type="nucleotide sequence ID" value="NZ_WMIB01000008.1"/>
</dbReference>
<organism evidence="2 3">
    <name type="scientific">Metabacillus mangrovi</name>
    <dbReference type="NCBI Taxonomy" id="1491830"/>
    <lineage>
        <taxon>Bacteria</taxon>
        <taxon>Bacillati</taxon>
        <taxon>Bacillota</taxon>
        <taxon>Bacilli</taxon>
        <taxon>Bacillales</taxon>
        <taxon>Bacillaceae</taxon>
        <taxon>Metabacillus</taxon>
    </lineage>
</organism>
<accession>A0A7X2V4F5</accession>
<keyword evidence="3" id="KW-1185">Reference proteome</keyword>
<dbReference type="OrthoDB" id="2922677at2"/>
<dbReference type="InterPro" id="IPR058355">
    <property type="entry name" value="DUF8042"/>
</dbReference>
<proteinExistence type="predicted"/>
<evidence type="ECO:0000313" key="2">
    <source>
        <dbReference type="EMBL" id="MTH53712.1"/>
    </source>
</evidence>
<name>A0A7X2V4F5_9BACI</name>
<dbReference type="AlphaFoldDB" id="A0A7X2V4F5"/>
<sequence length="127" mass="15404">MNAYERFELYHFYYHLLNTVQDGLDDVLESFRRLELSEAEKVFTDIMRAFYHIDSSNVLIIEKVSEDDCQLIHEIKRFDEVINELDHLDFMYFQPLTYESFLRDKLAPVFLAWKEGVQQRLQPYILQ</sequence>
<dbReference type="Proteomes" id="UP000434639">
    <property type="component" value="Unassembled WGS sequence"/>
</dbReference>
<dbReference type="EMBL" id="WMIB01000008">
    <property type="protein sequence ID" value="MTH53712.1"/>
    <property type="molecule type" value="Genomic_DNA"/>
</dbReference>
<evidence type="ECO:0000313" key="3">
    <source>
        <dbReference type="Proteomes" id="UP000434639"/>
    </source>
</evidence>
<reference evidence="2 3" key="1">
    <citation type="journal article" date="2017" name="Int. J. Syst. Evol. Microbiol.">
        <title>Bacillus mangrovi sp. nov., isolated from a sediment sample from a mangrove forest.</title>
        <authorList>
            <person name="Gupta V."/>
            <person name="Singh P.K."/>
            <person name="Korpole S."/>
            <person name="Tanuku N.R.S."/>
            <person name="Pinnaka A.K."/>
        </authorList>
    </citation>
    <scope>NUCLEOTIDE SEQUENCE [LARGE SCALE GENOMIC DNA]</scope>
    <source>
        <strain evidence="2 3">KCTC 33872</strain>
    </source>
</reference>
<dbReference type="Pfam" id="PF26154">
    <property type="entry name" value="DUF8042"/>
    <property type="match status" value="1"/>
</dbReference>
<gene>
    <name evidence="2" type="ORF">GKZ89_09880</name>
</gene>
<evidence type="ECO:0000259" key="1">
    <source>
        <dbReference type="Pfam" id="PF26154"/>
    </source>
</evidence>